<dbReference type="CDD" id="cd11338">
    <property type="entry name" value="AmyAc_CMD"/>
    <property type="match status" value="1"/>
</dbReference>
<protein>
    <submittedName>
        <fullName evidence="4">Neopullulanase</fullName>
        <ecNumber evidence="4">3.2.1.-</ecNumber>
    </submittedName>
</protein>
<keyword evidence="2 4" id="KW-0326">Glycosidase</keyword>
<dbReference type="SUPFAM" id="SSF51445">
    <property type="entry name" value="(Trans)glycosidases"/>
    <property type="match status" value="1"/>
</dbReference>
<evidence type="ECO:0000256" key="1">
    <source>
        <dbReference type="ARBA" id="ARBA00022801"/>
    </source>
</evidence>
<dbReference type="InterPro" id="IPR014756">
    <property type="entry name" value="Ig_E-set"/>
</dbReference>
<dbReference type="RefSeq" id="WP_143952108.1">
    <property type="nucleotide sequence ID" value="NZ_CABEHV010000004.1"/>
</dbReference>
<keyword evidence="1 4" id="KW-0378">Hydrolase</keyword>
<dbReference type="Gene3D" id="3.20.20.80">
    <property type="entry name" value="Glycosidases"/>
    <property type="match status" value="1"/>
</dbReference>
<proteinExistence type="predicted"/>
<gene>
    <name evidence="4" type="primary">nplT</name>
    <name evidence="4" type="ORF">NCTC11189_00583</name>
</gene>
<accession>A0A4U9YEJ4</accession>
<dbReference type="EMBL" id="CABEHV010000004">
    <property type="protein sequence ID" value="VTS24534.1"/>
    <property type="molecule type" value="Genomic_DNA"/>
</dbReference>
<dbReference type="Pfam" id="PF02903">
    <property type="entry name" value="Alpha-amylase_N"/>
    <property type="match status" value="1"/>
</dbReference>
<dbReference type="GO" id="GO:0005975">
    <property type="term" value="P:carbohydrate metabolic process"/>
    <property type="evidence" value="ECO:0007669"/>
    <property type="project" value="InterPro"/>
</dbReference>
<dbReference type="CDD" id="cd02857">
    <property type="entry name" value="E_set_CDase_PDE_N"/>
    <property type="match status" value="1"/>
</dbReference>
<feature type="domain" description="Glycosyl hydrolase family 13 catalytic" evidence="3">
    <location>
        <begin position="141"/>
        <end position="505"/>
    </location>
</feature>
<organism evidence="4 5">
    <name type="scientific">Streptococcus mitis</name>
    <dbReference type="NCBI Taxonomy" id="28037"/>
    <lineage>
        <taxon>Bacteria</taxon>
        <taxon>Bacillati</taxon>
        <taxon>Bacillota</taxon>
        <taxon>Bacilli</taxon>
        <taxon>Lactobacillales</taxon>
        <taxon>Streptococcaceae</taxon>
        <taxon>Streptococcus</taxon>
        <taxon>Streptococcus mitis group</taxon>
    </lineage>
</organism>
<dbReference type="InterPro" id="IPR006047">
    <property type="entry name" value="GH13_cat_dom"/>
</dbReference>
<dbReference type="InterPro" id="IPR017853">
    <property type="entry name" value="GH"/>
</dbReference>
<dbReference type="EC" id="3.2.1.-" evidence="4"/>
<reference evidence="4 5" key="1">
    <citation type="submission" date="2019-05" db="EMBL/GenBank/DDBJ databases">
        <authorList>
            <consortium name="Pathogen Informatics"/>
        </authorList>
    </citation>
    <scope>NUCLEOTIDE SEQUENCE [LARGE SCALE GENOMIC DNA]</scope>
    <source>
        <strain evidence="4 5">NCTC11189</strain>
    </source>
</reference>
<sequence>MELTAIYHRPESEFAYLYKDKKLHIRIRTKKGDIESINLHYGDPFIFMEEFYQDTKEMSKVTSDAIFDYWQVEVSVDFARIQYLFEVTDTEGQSILYGDKGCVENSLENLHAIGNGFKLPYLHEIDACKVPDWVSNTVWYQIFPERFANGNARLNPEGSLDWDSSITPQSDDFFGGDLQGIIDHLDYLQDLGITGLYLCPIFESTSNHKYNTTDYFEIDRHFGDKETFRELVEQAHQRGMKIMLDAVFNHIGSQSPQWQDVVKNGEESAYKDWFHIQEFPVTTEKLANKRDLPYHAFGFEDYMPKLNTANPEVKGYLLKVATYWIEEFDIDAWRLDVANEIDHQFWKDFRKAVLAKKPDLYILGEVWHTAQPWLNGDEFHAVMNYPLSDSIKDYFLRCVKKTDQFIDEINGQSMYYKQQISEVMFNLLDSHDTERILWTANEDVQLVKSALACLFLQKGTPCIYYGTELSLTGGPDPDCRRCMPWERVSSDNDMLNFIKQLINIRKQASATIQHGKYDLQEIKPDLVALEWKYEGQVLKAIFNQSTEDYLLEKETVALANNCKELENQLVIYPNGLVIFIKEQLRVIGKL</sequence>
<dbReference type="AlphaFoldDB" id="A0A4U9YEJ4"/>
<evidence type="ECO:0000259" key="3">
    <source>
        <dbReference type="SMART" id="SM00642"/>
    </source>
</evidence>
<dbReference type="Proteomes" id="UP000387692">
    <property type="component" value="Unassembled WGS sequence"/>
</dbReference>
<evidence type="ECO:0000313" key="5">
    <source>
        <dbReference type="Proteomes" id="UP000387692"/>
    </source>
</evidence>
<dbReference type="Pfam" id="PF00128">
    <property type="entry name" value="Alpha-amylase"/>
    <property type="match status" value="1"/>
</dbReference>
<dbReference type="InterPro" id="IPR013783">
    <property type="entry name" value="Ig-like_fold"/>
</dbReference>
<name>A0A4U9YEJ4_STRMT</name>
<dbReference type="Gene3D" id="3.90.400.10">
    <property type="entry name" value="Oligo-1,6-glucosidase, Domain 2"/>
    <property type="match status" value="1"/>
</dbReference>
<dbReference type="PANTHER" id="PTHR10357">
    <property type="entry name" value="ALPHA-AMYLASE FAMILY MEMBER"/>
    <property type="match status" value="1"/>
</dbReference>
<dbReference type="GO" id="GO:0004553">
    <property type="term" value="F:hydrolase activity, hydrolyzing O-glycosyl compounds"/>
    <property type="evidence" value="ECO:0007669"/>
    <property type="project" value="InterPro"/>
</dbReference>
<dbReference type="PANTHER" id="PTHR10357:SF210">
    <property type="entry name" value="MALTODEXTRIN GLUCOSIDASE"/>
    <property type="match status" value="1"/>
</dbReference>
<evidence type="ECO:0000256" key="2">
    <source>
        <dbReference type="ARBA" id="ARBA00023295"/>
    </source>
</evidence>
<dbReference type="SUPFAM" id="SSF81296">
    <property type="entry name" value="E set domains"/>
    <property type="match status" value="1"/>
</dbReference>
<dbReference type="Gene3D" id="2.60.40.10">
    <property type="entry name" value="Immunoglobulins"/>
    <property type="match status" value="1"/>
</dbReference>
<dbReference type="InterPro" id="IPR045857">
    <property type="entry name" value="O16G_dom_2"/>
</dbReference>
<dbReference type="InterPro" id="IPR004185">
    <property type="entry name" value="Glyco_hydro_13_lg-like_dom"/>
</dbReference>
<dbReference type="SMART" id="SM00642">
    <property type="entry name" value="Aamy"/>
    <property type="match status" value="1"/>
</dbReference>
<evidence type="ECO:0000313" key="4">
    <source>
        <dbReference type="EMBL" id="VTS24534.1"/>
    </source>
</evidence>